<feature type="transmembrane region" description="Helical" evidence="7">
    <location>
        <begin position="404"/>
        <end position="423"/>
    </location>
</feature>
<comment type="subcellular location">
    <subcellularLocation>
        <location evidence="1">Cell membrane</location>
        <topology evidence="1">Multi-pass membrane protein</topology>
    </subcellularLocation>
</comment>
<dbReference type="PANTHER" id="PTHR23517">
    <property type="entry name" value="RESISTANCE PROTEIN MDTM, PUTATIVE-RELATED-RELATED"/>
    <property type="match status" value="1"/>
</dbReference>
<keyword evidence="10" id="KW-1185">Reference proteome</keyword>
<feature type="transmembrane region" description="Helical" evidence="7">
    <location>
        <begin position="53"/>
        <end position="69"/>
    </location>
</feature>
<feature type="transmembrane region" description="Helical" evidence="7">
    <location>
        <begin position="371"/>
        <end position="392"/>
    </location>
</feature>
<dbReference type="InterPro" id="IPR036259">
    <property type="entry name" value="MFS_trans_sf"/>
</dbReference>
<dbReference type="GO" id="GO:0005886">
    <property type="term" value="C:plasma membrane"/>
    <property type="evidence" value="ECO:0007669"/>
    <property type="project" value="UniProtKB-SubCell"/>
</dbReference>
<evidence type="ECO:0000256" key="5">
    <source>
        <dbReference type="ARBA" id="ARBA00022989"/>
    </source>
</evidence>
<keyword evidence="5 7" id="KW-1133">Transmembrane helix</keyword>
<dbReference type="AlphaFoldDB" id="A0A318RMT5"/>
<evidence type="ECO:0000256" key="3">
    <source>
        <dbReference type="ARBA" id="ARBA00022475"/>
    </source>
</evidence>
<feature type="transmembrane region" description="Helical" evidence="7">
    <location>
        <begin position="305"/>
        <end position="326"/>
    </location>
</feature>
<dbReference type="InterPro" id="IPR050171">
    <property type="entry name" value="MFS_Transporters"/>
</dbReference>
<dbReference type="OrthoDB" id="3285778at2"/>
<dbReference type="Pfam" id="PF07690">
    <property type="entry name" value="MFS_1"/>
    <property type="match status" value="1"/>
</dbReference>
<evidence type="ECO:0000313" key="10">
    <source>
        <dbReference type="Proteomes" id="UP000247591"/>
    </source>
</evidence>
<accession>A0A318RMT5</accession>
<feature type="transmembrane region" description="Helical" evidence="7">
    <location>
        <begin position="90"/>
        <end position="108"/>
    </location>
</feature>
<feature type="transmembrane region" description="Helical" evidence="7">
    <location>
        <begin position="185"/>
        <end position="203"/>
    </location>
</feature>
<dbReference type="InterPro" id="IPR020846">
    <property type="entry name" value="MFS_dom"/>
</dbReference>
<keyword evidence="4 7" id="KW-0812">Transmembrane</keyword>
<proteinExistence type="predicted"/>
<keyword evidence="3" id="KW-1003">Cell membrane</keyword>
<evidence type="ECO:0000259" key="8">
    <source>
        <dbReference type="PROSITE" id="PS50850"/>
    </source>
</evidence>
<reference evidence="9 10" key="1">
    <citation type="submission" date="2018-06" db="EMBL/GenBank/DDBJ databases">
        <title>Genomic Encyclopedia of Type Strains, Phase IV (KMG-IV): sequencing the most valuable type-strain genomes for metagenomic binning, comparative biology and taxonomic classification.</title>
        <authorList>
            <person name="Goeker M."/>
        </authorList>
    </citation>
    <scope>NUCLEOTIDE SEQUENCE [LARGE SCALE GENOMIC DNA]</scope>
    <source>
        <strain evidence="9 10">DSM 45521</strain>
    </source>
</reference>
<evidence type="ECO:0000313" key="9">
    <source>
        <dbReference type="EMBL" id="PYE17874.1"/>
    </source>
</evidence>
<dbReference type="SUPFAM" id="SSF103473">
    <property type="entry name" value="MFS general substrate transporter"/>
    <property type="match status" value="1"/>
</dbReference>
<name>A0A318RMT5_WILLI</name>
<protein>
    <submittedName>
        <fullName evidence="9">MFS transporter</fullName>
    </submittedName>
</protein>
<feature type="transmembrane region" description="Helical" evidence="7">
    <location>
        <begin position="26"/>
        <end position="47"/>
    </location>
</feature>
<dbReference type="PROSITE" id="PS50850">
    <property type="entry name" value="MFS"/>
    <property type="match status" value="1"/>
</dbReference>
<dbReference type="InterPro" id="IPR011701">
    <property type="entry name" value="MFS"/>
</dbReference>
<feature type="transmembrane region" description="Helical" evidence="7">
    <location>
        <begin position="332"/>
        <end position="350"/>
    </location>
</feature>
<dbReference type="GO" id="GO:0022857">
    <property type="term" value="F:transmembrane transporter activity"/>
    <property type="evidence" value="ECO:0007669"/>
    <property type="project" value="InterPro"/>
</dbReference>
<dbReference type="EMBL" id="QJSP01000005">
    <property type="protein sequence ID" value="PYE17874.1"/>
    <property type="molecule type" value="Genomic_DNA"/>
</dbReference>
<feature type="transmembrane region" description="Helical" evidence="7">
    <location>
        <begin position="114"/>
        <end position="139"/>
    </location>
</feature>
<feature type="transmembrane region" description="Helical" evidence="7">
    <location>
        <begin position="274"/>
        <end position="293"/>
    </location>
</feature>
<dbReference type="Proteomes" id="UP000247591">
    <property type="component" value="Unassembled WGS sequence"/>
</dbReference>
<comment type="caution">
    <text evidence="9">The sequence shown here is derived from an EMBL/GenBank/DDBJ whole genome shotgun (WGS) entry which is preliminary data.</text>
</comment>
<keyword evidence="2" id="KW-0813">Transport</keyword>
<dbReference type="PANTHER" id="PTHR23517:SF2">
    <property type="entry name" value="MULTIDRUG RESISTANCE PROTEIN MDTH"/>
    <property type="match status" value="1"/>
</dbReference>
<feature type="transmembrane region" description="Helical" evidence="7">
    <location>
        <begin position="237"/>
        <end position="254"/>
    </location>
</feature>
<organism evidence="9 10">
    <name type="scientific">Williamsia limnetica</name>
    <dbReference type="NCBI Taxonomy" id="882452"/>
    <lineage>
        <taxon>Bacteria</taxon>
        <taxon>Bacillati</taxon>
        <taxon>Actinomycetota</taxon>
        <taxon>Actinomycetes</taxon>
        <taxon>Mycobacteriales</taxon>
        <taxon>Nocardiaceae</taxon>
        <taxon>Williamsia</taxon>
    </lineage>
</organism>
<dbReference type="Gene3D" id="1.20.1250.20">
    <property type="entry name" value="MFS general substrate transporter like domains"/>
    <property type="match status" value="1"/>
</dbReference>
<evidence type="ECO:0000256" key="4">
    <source>
        <dbReference type="ARBA" id="ARBA00022692"/>
    </source>
</evidence>
<evidence type="ECO:0000256" key="1">
    <source>
        <dbReference type="ARBA" id="ARBA00004651"/>
    </source>
</evidence>
<gene>
    <name evidence="9" type="ORF">DFR67_10519</name>
</gene>
<keyword evidence="6 7" id="KW-0472">Membrane</keyword>
<feature type="domain" description="Major facilitator superfamily (MFS) profile" evidence="8">
    <location>
        <begin position="23"/>
        <end position="428"/>
    </location>
</feature>
<sequence>MVLSARFFPGSKTIAKLRVAPPVVRLLLVSMVLFNIGFYLVVPFLAVHLSQDLGFAAWIVGLVLGLRMFSQQGMFFLGGSLADKFGTRPVILVGIAIRVAGFLLLGLAQSVALVIAGILLVGFAAALFAPAVESANAVYGRGLEEAGVMRRTELFALEQMCSRLGTVIGPALGAALLVVPFSWTASAAAVLFAVLWVGFYRYFERPTGGIDGRLPDVPAVTHSLRTVWRSVLSNRPFLLFAALCSVQLAAYSQLYLMLPEQLDRGIGSQSSLGWFYVGGAVLVIVGQGPTVSVAHRLGHRRAITIGLLLIAASFLAPLATGVIAPASYSTQIVGLAMWIAVLHLGQMLMVPPMRDTIAILGRENNLGAHYGMLNTIGGTLALLGTVTVGGVYDLVDNGHAVPATPWLLVATGVAASAAGLWVWSGRSSVIAAHPRH</sequence>
<evidence type="ECO:0000256" key="2">
    <source>
        <dbReference type="ARBA" id="ARBA00022448"/>
    </source>
</evidence>
<evidence type="ECO:0000256" key="7">
    <source>
        <dbReference type="SAM" id="Phobius"/>
    </source>
</evidence>
<dbReference type="RefSeq" id="WP_110469285.1">
    <property type="nucleotide sequence ID" value="NZ_QJSP01000005.1"/>
</dbReference>
<evidence type="ECO:0000256" key="6">
    <source>
        <dbReference type="ARBA" id="ARBA00023136"/>
    </source>
</evidence>